<evidence type="ECO:0000256" key="10">
    <source>
        <dbReference type="RuleBase" id="RU000590"/>
    </source>
</evidence>
<evidence type="ECO:0000256" key="9">
    <source>
        <dbReference type="ARBA" id="ARBA00023211"/>
    </source>
</evidence>
<evidence type="ECO:0000256" key="3">
    <source>
        <dbReference type="ARBA" id="ARBA00008766"/>
    </source>
</evidence>
<dbReference type="SMART" id="SM01011">
    <property type="entry name" value="AMP_N"/>
    <property type="match status" value="1"/>
</dbReference>
<keyword evidence="12" id="KW-0031">Aminopeptidase</keyword>
<dbReference type="Gene3D" id="3.90.230.10">
    <property type="entry name" value="Creatinase/methionine aminopeptidase superfamily"/>
    <property type="match status" value="1"/>
</dbReference>
<evidence type="ECO:0000256" key="1">
    <source>
        <dbReference type="ARBA" id="ARBA00001424"/>
    </source>
</evidence>
<sequence>MPAIPTIEYIERRKKLAEQMKPGSALVVFSAKELMRNADANFLFRQDSYFWYLTGFNEPDSVLVVIKSDDKHFHSILFNRERDVEAEIWNGKRLGQDSVKEVLNIDRAYKIEEIDKHLPSLLNGLDTLYYAQNSYQYADDTIFKTLNKLRSGVKQGLTAPSQIIDWRPILDEMRLFKSEHELKVIRYACEISVEGHLAAMRACKVGMVESQLEGEILYKFSQLGARNPSYNSIVGGGENGCILHYTENNNVLKDNELVLIDAGAEYQNYAGDITRTFPVNGKFTQEQRDIYNIVIGMLDTALAHLKPGNTIELAMDKAIDVLLEGFIKLGILQGDKEILKRDKAYKPFFMHGLSHWLGLDVHDVGAYGSVTKDRPLEPNMVLTVEPGIYIQPNSKNVPSKYWGIGIRVEDDIVITKEGHENLTLRAVKYPDEIELFMQNSRNKANS</sequence>
<dbReference type="SUPFAM" id="SSF55920">
    <property type="entry name" value="Creatinase/aminopeptidase"/>
    <property type="match status" value="1"/>
</dbReference>
<dbReference type="EMBL" id="JBHLXE010000013">
    <property type="protein sequence ID" value="MFC0178622.1"/>
    <property type="molecule type" value="Genomic_DNA"/>
</dbReference>
<dbReference type="Pfam" id="PF05195">
    <property type="entry name" value="AMP_N"/>
    <property type="match status" value="1"/>
</dbReference>
<comment type="catalytic activity">
    <reaction evidence="1">
        <text>Release of any N-terminal amino acid, including proline, that is linked to proline, even from a dipeptide or tripeptide.</text>
        <dbReference type="EC" id="3.4.11.9"/>
    </reaction>
</comment>
<dbReference type="InterPro" id="IPR029149">
    <property type="entry name" value="Creatin/AminoP/Spt16_N"/>
</dbReference>
<dbReference type="CDD" id="cd01087">
    <property type="entry name" value="Prolidase"/>
    <property type="match status" value="1"/>
</dbReference>
<dbReference type="Gene3D" id="3.40.350.10">
    <property type="entry name" value="Creatinase/prolidase N-terminal domain"/>
    <property type="match status" value="1"/>
</dbReference>
<feature type="domain" description="Aminopeptidase P N-terminal" evidence="11">
    <location>
        <begin position="4"/>
        <end position="139"/>
    </location>
</feature>
<comment type="caution">
    <text evidence="12">The sequence shown here is derived from an EMBL/GenBank/DDBJ whole genome shotgun (WGS) entry which is preliminary data.</text>
</comment>
<dbReference type="NCBIfam" id="NF008131">
    <property type="entry name" value="PRK10879.1"/>
    <property type="match status" value="1"/>
</dbReference>
<dbReference type="InterPro" id="IPR052433">
    <property type="entry name" value="X-Pro_dipept-like"/>
</dbReference>
<reference evidence="12 13" key="1">
    <citation type="submission" date="2024-09" db="EMBL/GenBank/DDBJ databases">
        <authorList>
            <person name="Sun Q."/>
            <person name="Mori K."/>
        </authorList>
    </citation>
    <scope>NUCLEOTIDE SEQUENCE [LARGE SCALE GENOMIC DNA]</scope>
    <source>
        <strain evidence="12 13">CCM 8545</strain>
    </source>
</reference>
<organism evidence="12 13">
    <name type="scientific">Thorsellia kenyensis</name>
    <dbReference type="NCBI Taxonomy" id="1549888"/>
    <lineage>
        <taxon>Bacteria</taxon>
        <taxon>Pseudomonadati</taxon>
        <taxon>Pseudomonadota</taxon>
        <taxon>Gammaproteobacteria</taxon>
        <taxon>Enterobacterales</taxon>
        <taxon>Thorselliaceae</taxon>
        <taxon>Thorsellia</taxon>
    </lineage>
</organism>
<evidence type="ECO:0000256" key="4">
    <source>
        <dbReference type="ARBA" id="ARBA00012574"/>
    </source>
</evidence>
<dbReference type="InterPro" id="IPR007865">
    <property type="entry name" value="Aminopep_P_N"/>
</dbReference>
<protein>
    <recommendedName>
        <fullName evidence="4">Xaa-Pro aminopeptidase</fullName>
        <ecNumber evidence="4">3.4.11.9</ecNumber>
    </recommendedName>
</protein>
<dbReference type="RefSeq" id="WP_385875665.1">
    <property type="nucleotide sequence ID" value="NZ_JBHLXE010000013.1"/>
</dbReference>
<keyword evidence="6 10" id="KW-0479">Metal-binding</keyword>
<evidence type="ECO:0000259" key="11">
    <source>
        <dbReference type="SMART" id="SM01011"/>
    </source>
</evidence>
<dbReference type="InterPro" id="IPR036005">
    <property type="entry name" value="Creatinase/aminopeptidase-like"/>
</dbReference>
<dbReference type="PANTHER" id="PTHR43226:SF4">
    <property type="entry name" value="XAA-PRO AMINOPEPTIDASE 3"/>
    <property type="match status" value="1"/>
</dbReference>
<keyword evidence="7 12" id="KW-0378">Hydrolase</keyword>
<dbReference type="Pfam" id="PF00557">
    <property type="entry name" value="Peptidase_M24"/>
    <property type="match status" value="1"/>
</dbReference>
<comment type="cofactor">
    <cofactor evidence="2">
        <name>Mn(2+)</name>
        <dbReference type="ChEBI" id="CHEBI:29035"/>
    </cofactor>
</comment>
<comment type="similarity">
    <text evidence="3 10">Belongs to the peptidase M24B family.</text>
</comment>
<dbReference type="InterPro" id="IPR001131">
    <property type="entry name" value="Peptidase_M24B_aminopep-P_CS"/>
</dbReference>
<dbReference type="InterPro" id="IPR000994">
    <property type="entry name" value="Pept_M24"/>
</dbReference>
<dbReference type="SUPFAM" id="SSF53092">
    <property type="entry name" value="Creatinase/prolidase N-terminal domain"/>
    <property type="match status" value="1"/>
</dbReference>
<evidence type="ECO:0000256" key="2">
    <source>
        <dbReference type="ARBA" id="ARBA00001936"/>
    </source>
</evidence>
<dbReference type="EC" id="3.4.11.9" evidence="4"/>
<keyword evidence="8" id="KW-0482">Metalloprotease</keyword>
<evidence type="ECO:0000256" key="7">
    <source>
        <dbReference type="ARBA" id="ARBA00022801"/>
    </source>
</evidence>
<name>A0ABV6C6M9_9GAMM</name>
<evidence type="ECO:0000313" key="12">
    <source>
        <dbReference type="EMBL" id="MFC0178622.1"/>
    </source>
</evidence>
<dbReference type="PANTHER" id="PTHR43226">
    <property type="entry name" value="XAA-PRO AMINOPEPTIDASE 3"/>
    <property type="match status" value="1"/>
</dbReference>
<gene>
    <name evidence="12" type="primary">pepP</name>
    <name evidence="12" type="ORF">ACFFIT_00645</name>
</gene>
<evidence type="ECO:0000256" key="8">
    <source>
        <dbReference type="ARBA" id="ARBA00023049"/>
    </source>
</evidence>
<proteinExistence type="inferred from homology"/>
<accession>A0ABV6C6M9</accession>
<dbReference type="PROSITE" id="PS00491">
    <property type="entry name" value="PROLINE_PEPTIDASE"/>
    <property type="match status" value="1"/>
</dbReference>
<keyword evidence="13" id="KW-1185">Reference proteome</keyword>
<evidence type="ECO:0000313" key="13">
    <source>
        <dbReference type="Proteomes" id="UP001589758"/>
    </source>
</evidence>
<dbReference type="GO" id="GO:0004177">
    <property type="term" value="F:aminopeptidase activity"/>
    <property type="evidence" value="ECO:0007669"/>
    <property type="project" value="UniProtKB-KW"/>
</dbReference>
<keyword evidence="9" id="KW-0464">Manganese</keyword>
<dbReference type="Proteomes" id="UP001589758">
    <property type="component" value="Unassembled WGS sequence"/>
</dbReference>
<keyword evidence="5" id="KW-0645">Protease</keyword>
<evidence type="ECO:0000256" key="6">
    <source>
        <dbReference type="ARBA" id="ARBA00022723"/>
    </source>
</evidence>
<evidence type="ECO:0000256" key="5">
    <source>
        <dbReference type="ARBA" id="ARBA00022670"/>
    </source>
</evidence>